<feature type="chain" id="PRO_5018754532" evidence="1">
    <location>
        <begin position="30"/>
        <end position="140"/>
    </location>
</feature>
<dbReference type="KEGG" id="cmah:C1I91_15335"/>
<name>A0A3R5TGG5_9CLOT</name>
<dbReference type="OrthoDB" id="2229970at2"/>
<dbReference type="AlphaFoldDB" id="A0A3R5TGG5"/>
<proteinExistence type="predicted"/>
<keyword evidence="1" id="KW-0732">Signal</keyword>
<reference evidence="2 3" key="1">
    <citation type="submission" date="2018-01" db="EMBL/GenBank/DDBJ databases">
        <title>Genome Sequencing and Assembly of Anaerobacter polyendosporus strain CT4.</title>
        <authorList>
            <person name="Tachaapaikoon C."/>
            <person name="Sutheeworapong S."/>
            <person name="Jenjaroenpun P."/>
            <person name="Wongsurawat T."/>
            <person name="Nookeaw I."/>
            <person name="Cheawchanlertfa P."/>
            <person name="Kosugi A."/>
            <person name="Cheevadhanarak S."/>
            <person name="Ratanakhanokchai K."/>
        </authorList>
    </citation>
    <scope>NUCLEOTIDE SEQUENCE [LARGE SCALE GENOMIC DNA]</scope>
    <source>
        <strain evidence="2 3">CT4</strain>
    </source>
</reference>
<protein>
    <submittedName>
        <fullName evidence="2">Uncharacterized protein</fullName>
    </submittedName>
</protein>
<feature type="signal peptide" evidence="1">
    <location>
        <begin position="1"/>
        <end position="29"/>
    </location>
</feature>
<sequence>MLKKVKKKGVIVSGILALAIMGTSNIAYAMNNSGSYDLGTPIFGGIDTYDVTKNDGNAPYGFNDNHSVSGNYKLYSAIRRSDTSEQITSEDFFTSNGWSKMSYNGKQSWYYGYRTRMHIRSGSDCWVVVSTSGEWTPDCY</sequence>
<organism evidence="2 3">
    <name type="scientific">Clostridium manihotivorum</name>
    <dbReference type="NCBI Taxonomy" id="2320868"/>
    <lineage>
        <taxon>Bacteria</taxon>
        <taxon>Bacillati</taxon>
        <taxon>Bacillota</taxon>
        <taxon>Clostridia</taxon>
        <taxon>Eubacteriales</taxon>
        <taxon>Clostridiaceae</taxon>
        <taxon>Clostridium</taxon>
    </lineage>
</organism>
<keyword evidence="3" id="KW-1185">Reference proteome</keyword>
<gene>
    <name evidence="2" type="ORF">C1I91_15335</name>
</gene>
<accession>A0A3R5TGG5</accession>
<evidence type="ECO:0000313" key="3">
    <source>
        <dbReference type="Proteomes" id="UP000286268"/>
    </source>
</evidence>
<dbReference type="RefSeq" id="WP_128213633.1">
    <property type="nucleotide sequence ID" value="NZ_CP025746.1"/>
</dbReference>
<evidence type="ECO:0000256" key="1">
    <source>
        <dbReference type="SAM" id="SignalP"/>
    </source>
</evidence>
<evidence type="ECO:0000313" key="2">
    <source>
        <dbReference type="EMBL" id="QAA32900.1"/>
    </source>
</evidence>
<dbReference type="Proteomes" id="UP000286268">
    <property type="component" value="Chromosome"/>
</dbReference>
<dbReference type="EMBL" id="CP025746">
    <property type="protein sequence ID" value="QAA32900.1"/>
    <property type="molecule type" value="Genomic_DNA"/>
</dbReference>